<protein>
    <submittedName>
        <fullName evidence="1">Uncharacterized protein</fullName>
    </submittedName>
</protein>
<comment type="caution">
    <text evidence="1">The sequence shown here is derived from an EMBL/GenBank/DDBJ whole genome shotgun (WGS) entry which is preliminary data.</text>
</comment>
<dbReference type="AlphaFoldDB" id="A0A917C3F4"/>
<name>A0A917C3F4_9PROT</name>
<keyword evidence="2" id="KW-1185">Reference proteome</keyword>
<reference evidence="1" key="1">
    <citation type="journal article" date="2014" name="Int. J. Syst. Evol. Microbiol.">
        <title>Complete genome sequence of Corynebacterium casei LMG S-19264T (=DSM 44701T), isolated from a smear-ripened cheese.</title>
        <authorList>
            <consortium name="US DOE Joint Genome Institute (JGI-PGF)"/>
            <person name="Walter F."/>
            <person name="Albersmeier A."/>
            <person name="Kalinowski J."/>
            <person name="Ruckert C."/>
        </authorList>
    </citation>
    <scope>NUCLEOTIDE SEQUENCE</scope>
    <source>
        <strain evidence="1">CGMCC 1.15254</strain>
    </source>
</reference>
<proteinExistence type="predicted"/>
<evidence type="ECO:0000313" key="2">
    <source>
        <dbReference type="Proteomes" id="UP000632498"/>
    </source>
</evidence>
<dbReference type="EMBL" id="BMHV01000014">
    <property type="protein sequence ID" value="GGF67055.1"/>
    <property type="molecule type" value="Genomic_DNA"/>
</dbReference>
<accession>A0A917C3F4</accession>
<evidence type="ECO:0000313" key="1">
    <source>
        <dbReference type="EMBL" id="GGF67055.1"/>
    </source>
</evidence>
<dbReference type="Proteomes" id="UP000632498">
    <property type="component" value="Unassembled WGS sequence"/>
</dbReference>
<reference evidence="1" key="2">
    <citation type="submission" date="2020-09" db="EMBL/GenBank/DDBJ databases">
        <authorList>
            <person name="Sun Q."/>
            <person name="Zhou Y."/>
        </authorList>
    </citation>
    <scope>NUCLEOTIDE SEQUENCE</scope>
    <source>
        <strain evidence="1">CGMCC 1.15254</strain>
    </source>
</reference>
<dbReference type="RefSeq" id="WP_188664782.1">
    <property type="nucleotide sequence ID" value="NZ_BMHV01000014.1"/>
</dbReference>
<organism evidence="1 2">
    <name type="scientific">Terasakiella brassicae</name>
    <dbReference type="NCBI Taxonomy" id="1634917"/>
    <lineage>
        <taxon>Bacteria</taxon>
        <taxon>Pseudomonadati</taxon>
        <taxon>Pseudomonadota</taxon>
        <taxon>Alphaproteobacteria</taxon>
        <taxon>Rhodospirillales</taxon>
        <taxon>Terasakiellaceae</taxon>
        <taxon>Terasakiella</taxon>
    </lineage>
</organism>
<sequence length="65" mass="7467">MSDEIAIAKELYKKFGLKKASFIAFDNMQKATGEEETEYWLRVINRIALLDIAGDDFFETKSQTS</sequence>
<gene>
    <name evidence="1" type="ORF">GCM10011332_21440</name>
</gene>